<dbReference type="GeneID" id="59807819"/>
<protein>
    <submittedName>
        <fullName evidence="1">Uncharacterized protein</fullName>
    </submittedName>
</protein>
<dbReference type="Proteomes" id="UP000322940">
    <property type="component" value="Unassembled WGS sequence"/>
</dbReference>
<dbReference type="EMBL" id="VVXH01000002">
    <property type="protein sequence ID" value="KAA2380301.1"/>
    <property type="molecule type" value="Genomic_DNA"/>
</dbReference>
<evidence type="ECO:0000313" key="1">
    <source>
        <dbReference type="EMBL" id="KAA2380301.1"/>
    </source>
</evidence>
<accession>A0A5B3H6H5</accession>
<name>A0A5B3H6H5_9BACT</name>
<gene>
    <name evidence="1" type="ORF">F2Y10_02310</name>
</gene>
<dbReference type="AlphaFoldDB" id="A0A5B3H6H5"/>
<dbReference type="RefSeq" id="WP_130064547.1">
    <property type="nucleotide sequence ID" value="NZ_JADPAQ010000001.1"/>
</dbReference>
<reference evidence="1 2" key="1">
    <citation type="journal article" date="2019" name="Nat. Med.">
        <title>A library of human gut bacterial isolates paired with longitudinal multiomics data enables mechanistic microbiome research.</title>
        <authorList>
            <person name="Poyet M."/>
            <person name="Groussin M."/>
            <person name="Gibbons S.M."/>
            <person name="Avila-Pacheco J."/>
            <person name="Jiang X."/>
            <person name="Kearney S.M."/>
            <person name="Perrotta A.R."/>
            <person name="Berdy B."/>
            <person name="Zhao S."/>
            <person name="Lieberman T.D."/>
            <person name="Swanson P.K."/>
            <person name="Smith M."/>
            <person name="Roesemann S."/>
            <person name="Alexander J.E."/>
            <person name="Rich S.A."/>
            <person name="Livny J."/>
            <person name="Vlamakis H."/>
            <person name="Clish C."/>
            <person name="Bullock K."/>
            <person name="Deik A."/>
            <person name="Scott J."/>
            <person name="Pierce K.A."/>
            <person name="Xavier R.J."/>
            <person name="Alm E.J."/>
        </authorList>
    </citation>
    <scope>NUCLEOTIDE SEQUENCE [LARGE SCALE GENOMIC DNA]</scope>
    <source>
        <strain evidence="1 2">BIOML-A266</strain>
    </source>
</reference>
<evidence type="ECO:0000313" key="2">
    <source>
        <dbReference type="Proteomes" id="UP000322940"/>
    </source>
</evidence>
<organism evidence="1 2">
    <name type="scientific">Alistipes onderdonkii</name>
    <dbReference type="NCBI Taxonomy" id="328813"/>
    <lineage>
        <taxon>Bacteria</taxon>
        <taxon>Pseudomonadati</taxon>
        <taxon>Bacteroidota</taxon>
        <taxon>Bacteroidia</taxon>
        <taxon>Bacteroidales</taxon>
        <taxon>Rikenellaceae</taxon>
        <taxon>Alistipes</taxon>
    </lineage>
</organism>
<proteinExistence type="predicted"/>
<comment type="caution">
    <text evidence="1">The sequence shown here is derived from an EMBL/GenBank/DDBJ whole genome shotgun (WGS) entry which is preliminary data.</text>
</comment>
<sequence length="145" mass="16250">MKKFIFILCAAFLTFALVLGFITYNKTTQALLSVNIEALAKNENEETSNNEGDGSIYHYEHLLGQPQSCVMYRNVGVNGEVSYSNEKLSGSLGWTSVKVTGIIETCPRKGSGCTVYSCQMTYKFISSLLHRLSGREVKKYDYEIF</sequence>